<feature type="domain" description="DUF3899" evidence="2">
    <location>
        <begin position="44"/>
        <end position="134"/>
    </location>
</feature>
<keyword evidence="1" id="KW-1133">Transmembrane helix</keyword>
<feature type="transmembrane region" description="Helical" evidence="1">
    <location>
        <begin position="12"/>
        <end position="33"/>
    </location>
</feature>
<feature type="transmembrane region" description="Helical" evidence="1">
    <location>
        <begin position="115"/>
        <end position="136"/>
    </location>
</feature>
<dbReference type="AlphaFoldDB" id="A0A4R0XK70"/>
<evidence type="ECO:0000259" key="2">
    <source>
        <dbReference type="Pfam" id="PF13038"/>
    </source>
</evidence>
<evidence type="ECO:0000313" key="3">
    <source>
        <dbReference type="EMBL" id="TCG11046.1"/>
    </source>
</evidence>
<dbReference type="Pfam" id="PF13038">
    <property type="entry name" value="DUF3899"/>
    <property type="match status" value="1"/>
</dbReference>
<keyword evidence="4" id="KW-1185">Reference proteome</keyword>
<accession>A0A4R0XK70</accession>
<keyword evidence="1" id="KW-0812">Transmembrane</keyword>
<name>A0A4R0XK70_9MOLU</name>
<proteinExistence type="predicted"/>
<sequence>MKLTQKNKQFIIGLSLSLILLLSFITAMIVGKYKYTDTLVALSVGQLCIAIMWMIIRVGLFSTSSLGMRRYTKSHLHKKHEKIGVYNETKKSQIKVNEYNSTNDIEENSSYKSKIGIYTMFIIGFIELLISIIVIFA</sequence>
<evidence type="ECO:0000256" key="1">
    <source>
        <dbReference type="SAM" id="Phobius"/>
    </source>
</evidence>
<feature type="transmembrane region" description="Helical" evidence="1">
    <location>
        <begin position="39"/>
        <end position="60"/>
    </location>
</feature>
<dbReference type="InterPro" id="IPR025007">
    <property type="entry name" value="DUF3899"/>
</dbReference>
<organism evidence="3 4">
    <name type="scientific">Mycoplasma marinum</name>
    <dbReference type="NCBI Taxonomy" id="1937190"/>
    <lineage>
        <taxon>Bacteria</taxon>
        <taxon>Bacillati</taxon>
        <taxon>Mycoplasmatota</taxon>
        <taxon>Mollicutes</taxon>
        <taxon>Mycoplasmataceae</taxon>
        <taxon>Mycoplasma</taxon>
    </lineage>
</organism>
<gene>
    <name evidence="3" type="ORF">C4B24_03110</name>
</gene>
<dbReference type="RefSeq" id="WP_131599245.1">
    <property type="nucleotide sequence ID" value="NZ_CBDBYK010000013.1"/>
</dbReference>
<dbReference type="EMBL" id="PSZO01000014">
    <property type="protein sequence ID" value="TCG11046.1"/>
    <property type="molecule type" value="Genomic_DNA"/>
</dbReference>
<reference evidence="3 4" key="1">
    <citation type="submission" date="2018-02" db="EMBL/GenBank/DDBJ databases">
        <title>Mycoplasma marinum and Mycoplasma todarodis sp. nov., moderately halophilic and psychrotolerant mycoplasmas isolated from cephalopods.</title>
        <authorList>
            <person name="Viver T."/>
        </authorList>
    </citation>
    <scope>NUCLEOTIDE SEQUENCE [LARGE SCALE GENOMIC DNA]</scope>
    <source>
        <strain evidence="3 4">PE</strain>
    </source>
</reference>
<evidence type="ECO:0000313" key="4">
    <source>
        <dbReference type="Proteomes" id="UP000294192"/>
    </source>
</evidence>
<comment type="caution">
    <text evidence="3">The sequence shown here is derived from an EMBL/GenBank/DDBJ whole genome shotgun (WGS) entry which is preliminary data.</text>
</comment>
<dbReference type="Proteomes" id="UP000294192">
    <property type="component" value="Unassembled WGS sequence"/>
</dbReference>
<keyword evidence="1" id="KW-0472">Membrane</keyword>
<protein>
    <recommendedName>
        <fullName evidence="2">DUF3899 domain-containing protein</fullName>
    </recommendedName>
</protein>